<organism evidence="2 3">
    <name type="scientific">Atopobium minutum</name>
    <dbReference type="NCBI Taxonomy" id="1381"/>
    <lineage>
        <taxon>Bacteria</taxon>
        <taxon>Bacillati</taxon>
        <taxon>Actinomycetota</taxon>
        <taxon>Coriobacteriia</taxon>
        <taxon>Coriobacteriales</taxon>
        <taxon>Atopobiaceae</taxon>
        <taxon>Atopobium</taxon>
    </lineage>
</organism>
<dbReference type="Proteomes" id="UP000183687">
    <property type="component" value="Unassembled WGS sequence"/>
</dbReference>
<gene>
    <name evidence="2" type="ORF">SAMN04489746_0656</name>
</gene>
<dbReference type="InterPro" id="IPR025272">
    <property type="entry name" value="SocA_Panacea"/>
</dbReference>
<dbReference type="RefSeq" id="WP_002563245.1">
    <property type="nucleotide sequence ID" value="NZ_CALJSN010000006.1"/>
</dbReference>
<reference evidence="2 3" key="1">
    <citation type="submission" date="2016-10" db="EMBL/GenBank/DDBJ databases">
        <authorList>
            <person name="Varghese N."/>
            <person name="Submissions S."/>
        </authorList>
    </citation>
    <scope>NUCLEOTIDE SEQUENCE [LARGE SCALE GENOMIC DNA]</scope>
    <source>
        <strain evidence="2 3">DSM 20586</strain>
    </source>
</reference>
<accession>A0AB38A5Y8</accession>
<evidence type="ECO:0000259" key="1">
    <source>
        <dbReference type="Pfam" id="PF13274"/>
    </source>
</evidence>
<evidence type="ECO:0000313" key="3">
    <source>
        <dbReference type="Proteomes" id="UP000183687"/>
    </source>
</evidence>
<sequence length="165" mass="18434">MKALDIANAFIVSHADDGFITNMKLNKLVYFAYATALRDGVTLFDDEIEAWQYGAVIPEVYSAFSRYRSQKIDTPTYMPPKDAFKYIQRIWSAYGSLTAIDIMKFSHRDGGAWIKVYGHSKAITDSDILASSDGVDMPDIAHSLSAAMSRSVKRYANVLERLATS</sequence>
<comment type="caution">
    <text evidence="2">The sequence shown here is derived from an EMBL/GenBank/DDBJ whole genome shotgun (WGS) entry which is preliminary data.</text>
</comment>
<dbReference type="AlphaFoldDB" id="A0AB38A5Y8"/>
<evidence type="ECO:0000313" key="2">
    <source>
        <dbReference type="EMBL" id="SEB58031.1"/>
    </source>
</evidence>
<proteinExistence type="predicted"/>
<feature type="domain" description="Antitoxin SocA-like Panacea" evidence="1">
    <location>
        <begin position="25"/>
        <end position="113"/>
    </location>
</feature>
<protein>
    <submittedName>
        <fullName evidence="2">Uncharacterized phage-associated protein</fullName>
    </submittedName>
</protein>
<dbReference type="Pfam" id="PF13274">
    <property type="entry name" value="SocA_Panacea"/>
    <property type="match status" value="1"/>
</dbReference>
<dbReference type="EMBL" id="FNSH01000001">
    <property type="protein sequence ID" value="SEB58031.1"/>
    <property type="molecule type" value="Genomic_DNA"/>
</dbReference>
<name>A0AB38A5Y8_9ACTN</name>